<keyword evidence="1" id="KW-0732">Signal</keyword>
<evidence type="ECO:0000256" key="1">
    <source>
        <dbReference type="SAM" id="SignalP"/>
    </source>
</evidence>
<evidence type="ECO:0000313" key="2">
    <source>
        <dbReference type="EMBL" id="CAG6443206.1"/>
    </source>
</evidence>
<name>A0A8D7ZRY4_9ARAC</name>
<reference evidence="2" key="1">
    <citation type="submission" date="2021-05" db="EMBL/GenBank/DDBJ databases">
        <authorList>
            <person name="Kuhn-Nentwig L."/>
        </authorList>
    </citation>
    <scope>NUCLEOTIDE SEQUENCE</scope>
    <source>
        <tissue evidence="2">Venom gland</tissue>
    </source>
</reference>
<feature type="chain" id="PRO_5034945429" evidence="1">
    <location>
        <begin position="21"/>
        <end position="79"/>
    </location>
</feature>
<protein>
    <submittedName>
        <fullName evidence="2">Peu 4</fullName>
    </submittedName>
</protein>
<organism evidence="2">
    <name type="scientific">Peucetia striata</name>
    <dbReference type="NCBI Taxonomy" id="2066576"/>
    <lineage>
        <taxon>Eukaryota</taxon>
        <taxon>Metazoa</taxon>
        <taxon>Ecdysozoa</taxon>
        <taxon>Arthropoda</taxon>
        <taxon>Chelicerata</taxon>
        <taxon>Arachnida</taxon>
        <taxon>Araneae</taxon>
        <taxon>Araneomorphae</taxon>
        <taxon>Entelegynae</taxon>
        <taxon>Lycosoidea</taxon>
        <taxon>Oxyopidae</taxon>
        <taxon>Peucetia</taxon>
    </lineage>
</organism>
<feature type="signal peptide" evidence="1">
    <location>
        <begin position="1"/>
        <end position="20"/>
    </location>
</feature>
<proteinExistence type="evidence at transcript level"/>
<dbReference type="EMBL" id="OU068441">
    <property type="protein sequence ID" value="CAG6443206.1"/>
    <property type="molecule type" value="mRNA"/>
</dbReference>
<sequence length="79" mass="9339">MKISLPLLFFVALLISVSWANEMPEEDAGYLSERLEADFGDVQPEFRGIRCPKSWKCKDLSLKFLARFLRRFRQRKSQQ</sequence>
<dbReference type="AlphaFoldDB" id="A0A8D7ZRY4"/>
<accession>A0A8D7ZRY4</accession>